<protein>
    <submittedName>
        <fullName evidence="1">Uncharacterized protein</fullName>
    </submittedName>
</protein>
<accession>A0A9X4GYW9</accession>
<sequence length="112" mass="12237">MDNSGITNILSVSEALELLEIALKKHGLDSANITISSHGLTPEQSGSIARDIVAGGFGEDVRLAGKLVKYEDREGWFSWNTVGRDGDYINLFFSVGEDDQPVNYFPSEKEVS</sequence>
<evidence type="ECO:0000313" key="2">
    <source>
        <dbReference type="Proteomes" id="UP001154312"/>
    </source>
</evidence>
<evidence type="ECO:0000313" key="1">
    <source>
        <dbReference type="EMBL" id="MDF9408195.1"/>
    </source>
</evidence>
<dbReference type="EMBL" id="JAKOAV010000011">
    <property type="protein sequence ID" value="MDF9408195.1"/>
    <property type="molecule type" value="Genomic_DNA"/>
</dbReference>
<keyword evidence="2" id="KW-1185">Reference proteome</keyword>
<organism evidence="1 2">
    <name type="scientific">Pelotomaculum isophthalicicum JI</name>
    <dbReference type="NCBI Taxonomy" id="947010"/>
    <lineage>
        <taxon>Bacteria</taxon>
        <taxon>Bacillati</taxon>
        <taxon>Bacillota</taxon>
        <taxon>Clostridia</taxon>
        <taxon>Eubacteriales</taxon>
        <taxon>Desulfotomaculaceae</taxon>
        <taxon>Pelotomaculum</taxon>
    </lineage>
</organism>
<gene>
    <name evidence="1" type="ORF">L7E55_07455</name>
</gene>
<dbReference type="RefSeq" id="WP_277443488.1">
    <property type="nucleotide sequence ID" value="NZ_JAKOAV010000011.1"/>
</dbReference>
<name>A0A9X4GYW9_9FIRM</name>
<dbReference type="Proteomes" id="UP001154312">
    <property type="component" value="Unassembled WGS sequence"/>
</dbReference>
<reference evidence="1" key="1">
    <citation type="submission" date="2022-02" db="EMBL/GenBank/DDBJ databases">
        <authorList>
            <person name="Leng L."/>
        </authorList>
    </citation>
    <scope>NUCLEOTIDE SEQUENCE</scope>
    <source>
        <strain evidence="1">JI</strain>
    </source>
</reference>
<comment type="caution">
    <text evidence="1">The sequence shown here is derived from an EMBL/GenBank/DDBJ whole genome shotgun (WGS) entry which is preliminary data.</text>
</comment>
<dbReference type="AlphaFoldDB" id="A0A9X4GYW9"/>
<proteinExistence type="predicted"/>